<keyword evidence="1" id="KW-0472">Membrane</keyword>
<reference evidence="2 3" key="1">
    <citation type="submission" date="2021-03" db="EMBL/GenBank/DDBJ databases">
        <title>Sequencing the genomes of 1000 actinobacteria strains.</title>
        <authorList>
            <person name="Klenk H.-P."/>
        </authorList>
    </citation>
    <scope>NUCLEOTIDE SEQUENCE [LARGE SCALE GENOMIC DNA]</scope>
    <source>
        <strain evidence="2 3">DSM 40843</strain>
    </source>
</reference>
<evidence type="ECO:0000313" key="2">
    <source>
        <dbReference type="EMBL" id="MBP2360701.1"/>
    </source>
</evidence>
<keyword evidence="1" id="KW-1133">Transmembrane helix</keyword>
<dbReference type="Proteomes" id="UP001519311">
    <property type="component" value="Unassembled WGS sequence"/>
</dbReference>
<comment type="caution">
    <text evidence="2">The sequence shown here is derived from an EMBL/GenBank/DDBJ whole genome shotgun (WGS) entry which is preliminary data.</text>
</comment>
<dbReference type="EMBL" id="JAGINS010000001">
    <property type="protein sequence ID" value="MBP2360701.1"/>
    <property type="molecule type" value="Genomic_DNA"/>
</dbReference>
<evidence type="ECO:0000313" key="3">
    <source>
        <dbReference type="Proteomes" id="UP001519311"/>
    </source>
</evidence>
<keyword evidence="3" id="KW-1185">Reference proteome</keyword>
<evidence type="ECO:0000256" key="1">
    <source>
        <dbReference type="SAM" id="Phobius"/>
    </source>
</evidence>
<keyword evidence="1" id="KW-0812">Transmembrane</keyword>
<accession>A0ABS4VA75</accession>
<sequence>MRTRFELSLTDAVAAGVLIASAATVIALLWHL</sequence>
<protein>
    <submittedName>
        <fullName evidence="2">Uncharacterized protein</fullName>
    </submittedName>
</protein>
<proteinExistence type="predicted"/>
<name>A0ABS4VA75_9ACTN</name>
<gene>
    <name evidence="2" type="ORF">JOF59_003101</name>
</gene>
<organism evidence="2 3">
    <name type="scientific">Streptomyces clavifer</name>
    <dbReference type="NCBI Taxonomy" id="68188"/>
    <lineage>
        <taxon>Bacteria</taxon>
        <taxon>Bacillati</taxon>
        <taxon>Actinomycetota</taxon>
        <taxon>Actinomycetes</taxon>
        <taxon>Kitasatosporales</taxon>
        <taxon>Streptomycetaceae</taxon>
        <taxon>Streptomyces</taxon>
    </lineage>
</organism>
<feature type="transmembrane region" description="Helical" evidence="1">
    <location>
        <begin position="12"/>
        <end position="30"/>
    </location>
</feature>